<accession>A0A0C2GXN6</accession>
<proteinExistence type="predicted"/>
<gene>
    <name evidence="1" type="ORF">ANCDUO_07839</name>
</gene>
<keyword evidence="2" id="KW-1185">Reference proteome</keyword>
<protein>
    <submittedName>
        <fullName evidence="1">Uncharacterized protein</fullName>
    </submittedName>
</protein>
<organism evidence="1 2">
    <name type="scientific">Ancylostoma duodenale</name>
    <dbReference type="NCBI Taxonomy" id="51022"/>
    <lineage>
        <taxon>Eukaryota</taxon>
        <taxon>Metazoa</taxon>
        <taxon>Ecdysozoa</taxon>
        <taxon>Nematoda</taxon>
        <taxon>Chromadorea</taxon>
        <taxon>Rhabditida</taxon>
        <taxon>Rhabditina</taxon>
        <taxon>Rhabditomorpha</taxon>
        <taxon>Strongyloidea</taxon>
        <taxon>Ancylostomatidae</taxon>
        <taxon>Ancylostomatinae</taxon>
        <taxon>Ancylostoma</taxon>
    </lineage>
</organism>
<evidence type="ECO:0000313" key="2">
    <source>
        <dbReference type="Proteomes" id="UP000054047"/>
    </source>
</evidence>
<name>A0A0C2GXN6_9BILA</name>
<dbReference type="OrthoDB" id="5810033at2759"/>
<dbReference type="EMBL" id="KN729758">
    <property type="protein sequence ID" value="KIH61881.1"/>
    <property type="molecule type" value="Genomic_DNA"/>
</dbReference>
<reference evidence="1 2" key="1">
    <citation type="submission" date="2013-12" db="EMBL/GenBank/DDBJ databases">
        <title>Draft genome of the parsitic nematode Ancylostoma duodenale.</title>
        <authorList>
            <person name="Mitreva M."/>
        </authorList>
    </citation>
    <scope>NUCLEOTIDE SEQUENCE [LARGE SCALE GENOMIC DNA]</scope>
    <source>
        <strain evidence="1 2">Zhejiang</strain>
    </source>
</reference>
<dbReference type="AlphaFoldDB" id="A0A0C2GXN6"/>
<dbReference type="Proteomes" id="UP000054047">
    <property type="component" value="Unassembled WGS sequence"/>
</dbReference>
<evidence type="ECO:0000313" key="1">
    <source>
        <dbReference type="EMBL" id="KIH61881.1"/>
    </source>
</evidence>
<sequence>MWWYIKGATGAPAPEETEFAPLVFFDETHHGIAALCLCIHSCQLEERHKPGKSRSARISRNRNRSCEKKSGLLMVHKFSVRTSFVLVQTKIYEEKGVYCAAYRPNYEYYCVGIWSGEKLTMSSRHLQRIKKFCPTYKHHCISHK</sequence>